<keyword evidence="2 4" id="KW-0694">RNA-binding</keyword>
<evidence type="ECO:0000256" key="4">
    <source>
        <dbReference type="PIRNR" id="PIRNR016821"/>
    </source>
</evidence>
<dbReference type="InterPro" id="IPR002942">
    <property type="entry name" value="S4_RNA-bd"/>
</dbReference>
<feature type="region of interest" description="Disordered" evidence="5">
    <location>
        <begin position="107"/>
        <end position="126"/>
    </location>
</feature>
<evidence type="ECO:0000313" key="8">
    <source>
        <dbReference type="Proteomes" id="UP001149719"/>
    </source>
</evidence>
<evidence type="ECO:0000259" key="6">
    <source>
        <dbReference type="SMART" id="SM00363"/>
    </source>
</evidence>
<feature type="compositionally biased region" description="Basic and acidic residues" evidence="5">
    <location>
        <begin position="114"/>
        <end position="126"/>
    </location>
</feature>
<dbReference type="CDD" id="cd00165">
    <property type="entry name" value="S4"/>
    <property type="match status" value="1"/>
</dbReference>
<sequence length="137" mass="15521">MSKTEKQPASQVIRLDKWLWAARFYKTRSLCKDAIDGGKVSYNGSKGKASRSVEVGATLTLKLGYDEKTIIVKALSEQRRGAPEAQLLYEETAESIEKREKKALQHKTLGGRIMSDHKPNKKERRDIKQLKTDIFGL</sequence>
<evidence type="ECO:0000256" key="3">
    <source>
        <dbReference type="ARBA" id="ARBA00023125"/>
    </source>
</evidence>
<dbReference type="SUPFAM" id="SSF55174">
    <property type="entry name" value="Alpha-L RNA-binding motif"/>
    <property type="match status" value="1"/>
</dbReference>
<dbReference type="InterPro" id="IPR036986">
    <property type="entry name" value="S4_RNA-bd_sf"/>
</dbReference>
<dbReference type="SMART" id="SM00363">
    <property type="entry name" value="S4"/>
    <property type="match status" value="1"/>
</dbReference>
<evidence type="ECO:0000313" key="7">
    <source>
        <dbReference type="EMBL" id="MCZ2721864.1"/>
    </source>
</evidence>
<keyword evidence="3 4" id="KW-0238">DNA-binding</keyword>
<dbReference type="RefSeq" id="WP_269125011.1">
    <property type="nucleotide sequence ID" value="NZ_JAPUBN010000015.1"/>
</dbReference>
<keyword evidence="8" id="KW-1185">Reference proteome</keyword>
<comment type="caution">
    <text evidence="7">The sequence shown here is derived from an EMBL/GenBank/DDBJ whole genome shotgun (WGS) entry which is preliminary data.</text>
</comment>
<proteinExistence type="inferred from homology"/>
<dbReference type="PIRSF" id="PIRSF016821">
    <property type="entry name" value="HSP15"/>
    <property type="match status" value="1"/>
</dbReference>
<dbReference type="Gene3D" id="3.10.290.10">
    <property type="entry name" value="RNA-binding S4 domain"/>
    <property type="match status" value="1"/>
</dbReference>
<keyword evidence="7" id="KW-0346">Stress response</keyword>
<evidence type="ECO:0000256" key="5">
    <source>
        <dbReference type="SAM" id="MobiDB-lite"/>
    </source>
</evidence>
<name>A0ABT4JU38_9GAMM</name>
<feature type="domain" description="RNA-binding S4" evidence="6">
    <location>
        <begin position="13"/>
        <end position="76"/>
    </location>
</feature>
<evidence type="ECO:0000256" key="2">
    <source>
        <dbReference type="ARBA" id="ARBA00022884"/>
    </source>
</evidence>
<dbReference type="EMBL" id="JAPUBN010000015">
    <property type="protein sequence ID" value="MCZ2721864.1"/>
    <property type="molecule type" value="Genomic_DNA"/>
</dbReference>
<comment type="similarity">
    <text evidence="1 4">Belongs to the HSP15 family.</text>
</comment>
<accession>A0ABT4JU38</accession>
<organism evidence="7 8">
    <name type="scientific">Marinomonas phaeophyticola</name>
    <dbReference type="NCBI Taxonomy" id="3004091"/>
    <lineage>
        <taxon>Bacteria</taxon>
        <taxon>Pseudomonadati</taxon>
        <taxon>Pseudomonadota</taxon>
        <taxon>Gammaproteobacteria</taxon>
        <taxon>Oceanospirillales</taxon>
        <taxon>Oceanospirillaceae</taxon>
        <taxon>Marinomonas</taxon>
    </lineage>
</organism>
<dbReference type="PROSITE" id="PS50889">
    <property type="entry name" value="S4"/>
    <property type="match status" value="1"/>
</dbReference>
<protein>
    <recommendedName>
        <fullName evidence="4">Heat shock protein 15</fullName>
    </recommendedName>
</protein>
<dbReference type="InterPro" id="IPR025708">
    <property type="entry name" value="HSP15"/>
</dbReference>
<dbReference type="Pfam" id="PF01479">
    <property type="entry name" value="S4"/>
    <property type="match status" value="1"/>
</dbReference>
<dbReference type="NCBIfam" id="NF007673">
    <property type="entry name" value="PRK10348.1"/>
    <property type="match status" value="1"/>
</dbReference>
<reference evidence="7" key="1">
    <citation type="submission" date="2022-12" db="EMBL/GenBank/DDBJ databases">
        <title>Marinomonas 15G1-11 sp. nov, isolated from marine algae.</title>
        <authorList>
            <person name="Butt M."/>
            <person name="Choi D.G."/>
            <person name="Kim J.M."/>
            <person name="Lee J.K."/>
            <person name="Baek J.H."/>
            <person name="Jeon C.O."/>
        </authorList>
    </citation>
    <scope>NUCLEOTIDE SEQUENCE</scope>
    <source>
        <strain evidence="7">15G1-11</strain>
    </source>
</reference>
<evidence type="ECO:0000256" key="1">
    <source>
        <dbReference type="ARBA" id="ARBA00008396"/>
    </source>
</evidence>
<gene>
    <name evidence="7" type="primary">hslR</name>
    <name evidence="7" type="ORF">O1D97_09435</name>
</gene>
<dbReference type="Proteomes" id="UP001149719">
    <property type="component" value="Unassembled WGS sequence"/>
</dbReference>